<protein>
    <submittedName>
        <fullName evidence="2">Uncharacterized protein</fullName>
    </submittedName>
</protein>
<dbReference type="EMBL" id="QXFY01000732">
    <property type="protein sequence ID" value="KAE9336882.1"/>
    <property type="molecule type" value="Genomic_DNA"/>
</dbReference>
<keyword evidence="1" id="KW-0812">Transmembrane</keyword>
<organism evidence="2 3">
    <name type="scientific">Phytophthora fragariae</name>
    <dbReference type="NCBI Taxonomy" id="53985"/>
    <lineage>
        <taxon>Eukaryota</taxon>
        <taxon>Sar</taxon>
        <taxon>Stramenopiles</taxon>
        <taxon>Oomycota</taxon>
        <taxon>Peronosporomycetes</taxon>
        <taxon>Peronosporales</taxon>
        <taxon>Peronosporaceae</taxon>
        <taxon>Phytophthora</taxon>
    </lineage>
</organism>
<evidence type="ECO:0000313" key="2">
    <source>
        <dbReference type="EMBL" id="KAE9336882.1"/>
    </source>
</evidence>
<proteinExistence type="predicted"/>
<name>A0A6G0RMA6_9STRA</name>
<dbReference type="Proteomes" id="UP000486351">
    <property type="component" value="Unassembled WGS sequence"/>
</dbReference>
<evidence type="ECO:0000256" key="1">
    <source>
        <dbReference type="SAM" id="Phobius"/>
    </source>
</evidence>
<gene>
    <name evidence="2" type="ORF">PF008_g12799</name>
</gene>
<keyword evidence="1" id="KW-1133">Transmembrane helix</keyword>
<reference evidence="2 3" key="1">
    <citation type="submission" date="2018-09" db="EMBL/GenBank/DDBJ databases">
        <title>Genomic investigation of the strawberry pathogen Phytophthora fragariae indicates pathogenicity is determined by transcriptional variation in three key races.</title>
        <authorList>
            <person name="Adams T.M."/>
            <person name="Armitage A.D."/>
            <person name="Sobczyk M.K."/>
            <person name="Bates H.J."/>
            <person name="Dunwell J.M."/>
            <person name="Nellist C.F."/>
            <person name="Harrison R.J."/>
        </authorList>
    </citation>
    <scope>NUCLEOTIDE SEQUENCE [LARGE SCALE GENOMIC DNA]</scope>
    <source>
        <strain evidence="2 3">NOV-77</strain>
    </source>
</reference>
<accession>A0A6G0RMA6</accession>
<keyword evidence="1" id="KW-0472">Membrane</keyword>
<comment type="caution">
    <text evidence="2">The sequence shown here is derived from an EMBL/GenBank/DDBJ whole genome shotgun (WGS) entry which is preliminary data.</text>
</comment>
<evidence type="ECO:0000313" key="3">
    <source>
        <dbReference type="Proteomes" id="UP000486351"/>
    </source>
</evidence>
<feature type="transmembrane region" description="Helical" evidence="1">
    <location>
        <begin position="7"/>
        <end position="31"/>
    </location>
</feature>
<sequence length="66" mass="7238">MHRRKQVARLVLVSNIFSAAGGSIPVCLFGSNHWRNWLKNSSIGHSPASCTSPQTLHTLKHRSVGC</sequence>
<dbReference type="AlphaFoldDB" id="A0A6G0RMA6"/>